<dbReference type="GO" id="GO:0008483">
    <property type="term" value="F:transaminase activity"/>
    <property type="evidence" value="ECO:0007669"/>
    <property type="project" value="UniProtKB-KW"/>
</dbReference>
<name>A0A1I3LZ89_9BACL</name>
<dbReference type="Pfam" id="PF00202">
    <property type="entry name" value="Aminotran_3"/>
    <property type="match status" value="1"/>
</dbReference>
<evidence type="ECO:0000256" key="3">
    <source>
        <dbReference type="ARBA" id="ARBA00022679"/>
    </source>
</evidence>
<dbReference type="InterPro" id="IPR049704">
    <property type="entry name" value="Aminotrans_3_PPA_site"/>
</dbReference>
<keyword evidence="7" id="KW-1185">Reference proteome</keyword>
<dbReference type="CDD" id="cd00610">
    <property type="entry name" value="OAT_like"/>
    <property type="match status" value="1"/>
</dbReference>
<keyword evidence="4 5" id="KW-0663">Pyridoxal phosphate</keyword>
<dbReference type="GO" id="GO:0030170">
    <property type="term" value="F:pyridoxal phosphate binding"/>
    <property type="evidence" value="ECO:0007669"/>
    <property type="project" value="InterPro"/>
</dbReference>
<dbReference type="GO" id="GO:0042802">
    <property type="term" value="F:identical protein binding"/>
    <property type="evidence" value="ECO:0007669"/>
    <property type="project" value="TreeGrafter"/>
</dbReference>
<organism evidence="6 7">
    <name type="scientific">Thermoflavimicrobium dichotomicum</name>
    <dbReference type="NCBI Taxonomy" id="46223"/>
    <lineage>
        <taxon>Bacteria</taxon>
        <taxon>Bacillati</taxon>
        <taxon>Bacillota</taxon>
        <taxon>Bacilli</taxon>
        <taxon>Bacillales</taxon>
        <taxon>Thermoactinomycetaceae</taxon>
        <taxon>Thermoflavimicrobium</taxon>
    </lineage>
</organism>
<dbReference type="PROSITE" id="PS00600">
    <property type="entry name" value="AA_TRANSFER_CLASS_3"/>
    <property type="match status" value="1"/>
</dbReference>
<dbReference type="PANTHER" id="PTHR11986">
    <property type="entry name" value="AMINOTRANSFERASE CLASS III"/>
    <property type="match status" value="1"/>
</dbReference>
<proteinExistence type="inferred from homology"/>
<evidence type="ECO:0000313" key="7">
    <source>
        <dbReference type="Proteomes" id="UP000199545"/>
    </source>
</evidence>
<evidence type="ECO:0000313" key="6">
    <source>
        <dbReference type="EMBL" id="SFI89815.1"/>
    </source>
</evidence>
<evidence type="ECO:0000256" key="4">
    <source>
        <dbReference type="ARBA" id="ARBA00022898"/>
    </source>
</evidence>
<evidence type="ECO:0000256" key="5">
    <source>
        <dbReference type="RuleBase" id="RU003560"/>
    </source>
</evidence>
<dbReference type="InterPro" id="IPR015422">
    <property type="entry name" value="PyrdxlP-dep_Trfase_small"/>
</dbReference>
<evidence type="ECO:0000256" key="2">
    <source>
        <dbReference type="ARBA" id="ARBA00022576"/>
    </source>
</evidence>
<dbReference type="InterPro" id="IPR015421">
    <property type="entry name" value="PyrdxlP-dep_Trfase_major"/>
</dbReference>
<dbReference type="InterPro" id="IPR050103">
    <property type="entry name" value="Class-III_PLP-dep_AT"/>
</dbReference>
<dbReference type="FunFam" id="3.40.640.10:FF:000004">
    <property type="entry name" value="Acetylornithine aminotransferase"/>
    <property type="match status" value="1"/>
</dbReference>
<dbReference type="AlphaFoldDB" id="A0A1I3LZ89"/>
<gene>
    <name evidence="6" type="ORF">SAMN05421852_102374</name>
</gene>
<dbReference type="Gene3D" id="3.90.1150.10">
    <property type="entry name" value="Aspartate Aminotransferase, domain 1"/>
    <property type="match status" value="1"/>
</dbReference>
<comment type="similarity">
    <text evidence="5">Belongs to the class-III pyridoxal-phosphate-dependent aminotransferase family.</text>
</comment>
<accession>A0A1I3LZ89</accession>
<dbReference type="InterPro" id="IPR005814">
    <property type="entry name" value="Aminotrans_3"/>
</dbReference>
<dbReference type="OrthoDB" id="9807885at2"/>
<dbReference type="RefSeq" id="WP_093228239.1">
    <property type="nucleotide sequence ID" value="NZ_FORR01000002.1"/>
</dbReference>
<keyword evidence="3 6" id="KW-0808">Transferase</keyword>
<dbReference type="InterPro" id="IPR015424">
    <property type="entry name" value="PyrdxlP-dep_Trfase"/>
</dbReference>
<dbReference type="Proteomes" id="UP000199545">
    <property type="component" value="Unassembled WGS sequence"/>
</dbReference>
<comment type="cofactor">
    <cofactor evidence="1">
        <name>pyridoxal 5'-phosphate</name>
        <dbReference type="ChEBI" id="CHEBI:597326"/>
    </cofactor>
</comment>
<dbReference type="STRING" id="46223.SAMN05421852_102374"/>
<dbReference type="Gene3D" id="3.40.640.10">
    <property type="entry name" value="Type I PLP-dependent aspartate aminotransferase-like (Major domain)"/>
    <property type="match status" value="1"/>
</dbReference>
<sequence>MTQWQILDQTYIMSTVKRLPIAIDRAEGNYLYDTEGNKYLDLFTGLAVNTLGHLHPRIMKALEEQSHRFLHISNLFLNPPAIQLAKRLVEHTLSGGKVFFSNSGAEATEAAIKLIDRWTTREQNGKSGIVVLKNSFHGRTLGALRLTRQPSVYQDFPTLSFPIYEIKANDIDDLEEVCQRHQPAAVLVEPVLGAGGVITLTEEFLTAIRRICDEHQMIFAVDEIQTGIGRTGKLFAYQHFNFQPDLILFAKGIGGGLPLGGIIAGPNLADVFQPGDHGTTFAPSPLSAALGNAVLDVLLEEGQLERGRQAAEKLWSQLQALQEKYPQVFAYIDGKGMMLGIRTHLSAEEVKQLQLNLLKQGILVNVTAKTVIRLLPPLTLNDEDIQFFIKTLENYITDHLSVKEGK</sequence>
<evidence type="ECO:0000256" key="1">
    <source>
        <dbReference type="ARBA" id="ARBA00001933"/>
    </source>
</evidence>
<keyword evidence="2 6" id="KW-0032">Aminotransferase</keyword>
<dbReference type="SUPFAM" id="SSF53383">
    <property type="entry name" value="PLP-dependent transferases"/>
    <property type="match status" value="1"/>
</dbReference>
<reference evidence="6 7" key="1">
    <citation type="submission" date="2016-10" db="EMBL/GenBank/DDBJ databases">
        <authorList>
            <person name="de Groot N.N."/>
        </authorList>
    </citation>
    <scope>NUCLEOTIDE SEQUENCE [LARGE SCALE GENOMIC DNA]</scope>
    <source>
        <strain evidence="6 7">DSM 44778</strain>
    </source>
</reference>
<dbReference type="PIRSF" id="PIRSF000521">
    <property type="entry name" value="Transaminase_4ab_Lys_Orn"/>
    <property type="match status" value="1"/>
</dbReference>
<dbReference type="NCBIfam" id="NF002325">
    <property type="entry name" value="PRK01278.1"/>
    <property type="match status" value="1"/>
</dbReference>
<protein>
    <submittedName>
        <fullName evidence="6">Acetylornithine aminotransferase</fullName>
    </submittedName>
</protein>
<dbReference type="PANTHER" id="PTHR11986:SF79">
    <property type="entry name" value="ACETYLORNITHINE AMINOTRANSFERASE, MITOCHONDRIAL"/>
    <property type="match status" value="1"/>
</dbReference>
<dbReference type="EMBL" id="FORR01000002">
    <property type="protein sequence ID" value="SFI89815.1"/>
    <property type="molecule type" value="Genomic_DNA"/>
</dbReference>